<evidence type="ECO:0000313" key="4">
    <source>
        <dbReference type="Proteomes" id="UP000266691"/>
    </source>
</evidence>
<protein>
    <submittedName>
        <fullName evidence="2">TlpA family protein disulfide reductase</fullName>
    </submittedName>
</protein>
<dbReference type="PANTHER" id="PTHR42852">
    <property type="entry name" value="THIOL:DISULFIDE INTERCHANGE PROTEIN DSBE"/>
    <property type="match status" value="1"/>
</dbReference>
<evidence type="ECO:0000313" key="5">
    <source>
        <dbReference type="Proteomes" id="UP000321621"/>
    </source>
</evidence>
<dbReference type="PROSITE" id="PS51352">
    <property type="entry name" value="THIOREDOXIN_2"/>
    <property type="match status" value="1"/>
</dbReference>
<feature type="domain" description="Thioredoxin" evidence="1">
    <location>
        <begin position="155"/>
        <end position="294"/>
    </location>
</feature>
<dbReference type="AlphaFoldDB" id="A0A3A1NLN0"/>
<dbReference type="GO" id="GO:0016491">
    <property type="term" value="F:oxidoreductase activity"/>
    <property type="evidence" value="ECO:0007669"/>
    <property type="project" value="InterPro"/>
</dbReference>
<evidence type="ECO:0000259" key="1">
    <source>
        <dbReference type="PROSITE" id="PS51352"/>
    </source>
</evidence>
<evidence type="ECO:0000313" key="2">
    <source>
        <dbReference type="EMBL" id="RIV47225.1"/>
    </source>
</evidence>
<proteinExistence type="predicted"/>
<keyword evidence="5" id="KW-1185">Reference proteome</keyword>
<evidence type="ECO:0000313" key="3">
    <source>
        <dbReference type="EMBL" id="TXK00925.1"/>
    </source>
</evidence>
<dbReference type="InterPro" id="IPR013766">
    <property type="entry name" value="Thioredoxin_domain"/>
</dbReference>
<sequence>MRCHLRSITSNRFLGTFLVLISLNILSCKNGQKEEMDAVESENPSLISQPSTEPNVILSSQIDLGELESSFMKWWNYHADNISLNTNFIGIDQDSTEIDSNQFLDKLATGKFIPLKIKSVDGTDWYQLRELSMNANQDIGKTIKNEAQDLLKKQRLVKTLFPEFDFIDIKGTHFTNGNTAGKTLIIKTWFINCVACVAEFPELNAFVEKNENSQDFIFLSLATDSKEELQKFLARKEFKYKVIPDQKSFILNELKSNSYPTHFIINKNGEIEKITNKASEMISYLEGNKISMTR</sequence>
<dbReference type="Gene3D" id="3.40.30.10">
    <property type="entry name" value="Glutaredoxin"/>
    <property type="match status" value="1"/>
</dbReference>
<dbReference type="OrthoDB" id="9815205at2"/>
<organism evidence="2 4">
    <name type="scientific">Flagellimonas pelagia</name>
    <dbReference type="NCBI Taxonomy" id="2306998"/>
    <lineage>
        <taxon>Bacteria</taxon>
        <taxon>Pseudomonadati</taxon>
        <taxon>Bacteroidota</taxon>
        <taxon>Flavobacteriia</taxon>
        <taxon>Flavobacteriales</taxon>
        <taxon>Flavobacteriaceae</taxon>
        <taxon>Flagellimonas</taxon>
    </lineage>
</organism>
<dbReference type="InterPro" id="IPR036249">
    <property type="entry name" value="Thioredoxin-like_sf"/>
</dbReference>
<comment type="caution">
    <text evidence="2">The sequence shown here is derived from an EMBL/GenBank/DDBJ whole genome shotgun (WGS) entry which is preliminary data.</text>
</comment>
<reference evidence="2 4" key="1">
    <citation type="submission" date="2018-08" db="EMBL/GenBank/DDBJ databases">
        <title>Proposal of Muricauda 72 sp.nov. and Muricauda NH166 sp.nov., isolated from seawater.</title>
        <authorList>
            <person name="Cheng H."/>
            <person name="Wu Y.-H."/>
            <person name="Guo L.-L."/>
            <person name="Xu X.-W."/>
        </authorList>
    </citation>
    <scope>NUCLEOTIDE SEQUENCE [LARGE SCALE GENOMIC DNA]</scope>
    <source>
        <strain evidence="2 4">72</strain>
    </source>
</reference>
<dbReference type="Pfam" id="PF08534">
    <property type="entry name" value="Redoxin"/>
    <property type="match status" value="1"/>
</dbReference>
<accession>A0A3A1NLN0</accession>
<dbReference type="EMBL" id="QXFI01000008">
    <property type="protein sequence ID" value="RIV47225.1"/>
    <property type="molecule type" value="Genomic_DNA"/>
</dbReference>
<name>A0A3A1NLN0_9FLAO</name>
<dbReference type="EMBL" id="VNWK01000008">
    <property type="protein sequence ID" value="TXK00925.1"/>
    <property type="molecule type" value="Genomic_DNA"/>
</dbReference>
<dbReference type="CDD" id="cd02966">
    <property type="entry name" value="TlpA_like_family"/>
    <property type="match status" value="1"/>
</dbReference>
<reference evidence="3 5" key="2">
    <citation type="submission" date="2019-07" db="EMBL/GenBank/DDBJ databases">
        <title>Draft genome of two Muricauda strains isolated from deep sea.</title>
        <authorList>
            <person name="Sun C."/>
        </authorList>
    </citation>
    <scope>NUCLEOTIDE SEQUENCE [LARGE SCALE GENOMIC DNA]</scope>
    <source>
        <strain evidence="3 5">72</strain>
    </source>
</reference>
<dbReference type="PANTHER" id="PTHR42852:SF13">
    <property type="entry name" value="PROTEIN DIPZ"/>
    <property type="match status" value="1"/>
</dbReference>
<dbReference type="SUPFAM" id="SSF52833">
    <property type="entry name" value="Thioredoxin-like"/>
    <property type="match status" value="1"/>
</dbReference>
<dbReference type="InterPro" id="IPR013740">
    <property type="entry name" value="Redoxin"/>
</dbReference>
<gene>
    <name evidence="2" type="ORF">D2V05_01630</name>
    <name evidence="3" type="ORF">FQ017_01615</name>
</gene>
<dbReference type="Proteomes" id="UP000266691">
    <property type="component" value="Unassembled WGS sequence"/>
</dbReference>
<dbReference type="InterPro" id="IPR050553">
    <property type="entry name" value="Thioredoxin_ResA/DsbE_sf"/>
</dbReference>
<dbReference type="Proteomes" id="UP000321621">
    <property type="component" value="Unassembled WGS sequence"/>
</dbReference>